<evidence type="ECO:0000256" key="1">
    <source>
        <dbReference type="SAM" id="SignalP"/>
    </source>
</evidence>
<evidence type="ECO:0000313" key="3">
    <source>
        <dbReference type="Proteomes" id="UP000541610"/>
    </source>
</evidence>
<protein>
    <submittedName>
        <fullName evidence="2">Uncharacterized protein</fullName>
    </submittedName>
</protein>
<accession>A0A7J6MW54</accession>
<feature type="chain" id="PRO_5029564389" evidence="1">
    <location>
        <begin position="23"/>
        <end position="152"/>
    </location>
</feature>
<comment type="caution">
    <text evidence="2">The sequence shown here is derived from an EMBL/GenBank/DDBJ whole genome shotgun (WGS) entry which is preliminary data.</text>
</comment>
<feature type="signal peptide" evidence="1">
    <location>
        <begin position="1"/>
        <end position="22"/>
    </location>
</feature>
<sequence length="152" mass="16758">MVFIRLAVPLLLIITLVGGVATDSVDTREKDLYITTRRRLYPFTEAYYKEGNTPVVGVLFDKTLGGTATFHRASPQSLPEPSYACGYTANQGGRLIKITLNNGCLALIRDSHGIYDRSFLTGMRIKPDYSVLTIPRPGGEADTYDKVIPSLE</sequence>
<organism evidence="2 3">
    <name type="scientific">Perkinsus olseni</name>
    <name type="common">Perkinsus atlanticus</name>
    <dbReference type="NCBI Taxonomy" id="32597"/>
    <lineage>
        <taxon>Eukaryota</taxon>
        <taxon>Sar</taxon>
        <taxon>Alveolata</taxon>
        <taxon>Perkinsozoa</taxon>
        <taxon>Perkinsea</taxon>
        <taxon>Perkinsida</taxon>
        <taxon>Perkinsidae</taxon>
        <taxon>Perkinsus</taxon>
    </lineage>
</organism>
<name>A0A7J6MW54_PEROL</name>
<reference evidence="2 3" key="1">
    <citation type="submission" date="2020-04" db="EMBL/GenBank/DDBJ databases">
        <title>Perkinsus olseni comparative genomics.</title>
        <authorList>
            <person name="Bogema D.R."/>
        </authorList>
    </citation>
    <scope>NUCLEOTIDE SEQUENCE [LARGE SCALE GENOMIC DNA]</scope>
    <source>
        <strain evidence="2">00978-12</strain>
    </source>
</reference>
<dbReference type="AlphaFoldDB" id="A0A7J6MW54"/>
<evidence type="ECO:0000313" key="2">
    <source>
        <dbReference type="EMBL" id="KAF4675862.1"/>
    </source>
</evidence>
<dbReference type="EMBL" id="JABANP010001098">
    <property type="protein sequence ID" value="KAF4675862.1"/>
    <property type="molecule type" value="Genomic_DNA"/>
</dbReference>
<proteinExistence type="predicted"/>
<dbReference type="Proteomes" id="UP000541610">
    <property type="component" value="Unassembled WGS sequence"/>
</dbReference>
<keyword evidence="1" id="KW-0732">Signal</keyword>
<gene>
    <name evidence="2" type="ORF">FOZ60_000795</name>
</gene>